<dbReference type="Pfam" id="PF00493">
    <property type="entry name" value="MCM"/>
    <property type="match status" value="1"/>
</dbReference>
<feature type="domain" description="MCM C-terminal AAA(+) ATPase" evidence="3">
    <location>
        <begin position="11"/>
        <end position="100"/>
    </location>
</feature>
<reference evidence="4" key="2">
    <citation type="submission" date="2014-07" db="EMBL/GenBank/DDBJ databases">
        <authorList>
            <person name="Hull J."/>
        </authorList>
    </citation>
    <scope>NUCLEOTIDE SEQUENCE</scope>
</reference>
<dbReference type="GO" id="GO:0005524">
    <property type="term" value="F:ATP binding"/>
    <property type="evidence" value="ECO:0007669"/>
    <property type="project" value="UniProtKB-KW"/>
</dbReference>
<dbReference type="GO" id="GO:0006270">
    <property type="term" value="P:DNA replication initiation"/>
    <property type="evidence" value="ECO:0007669"/>
    <property type="project" value="TreeGrafter"/>
</dbReference>
<proteinExistence type="predicted"/>
<name>A0A0A9WC22_LYGHE</name>
<dbReference type="PANTHER" id="PTHR11630:SF42">
    <property type="entry name" value="DNA REPLICATION LICENSING FACTOR MCM5"/>
    <property type="match status" value="1"/>
</dbReference>
<accession>A0A0A9WC22</accession>
<dbReference type="InterPro" id="IPR031327">
    <property type="entry name" value="MCM"/>
</dbReference>
<reference evidence="4" key="1">
    <citation type="journal article" date="2014" name="PLoS ONE">
        <title>Transcriptome-Based Identification of ABC Transporters in the Western Tarnished Plant Bug Lygus hesperus.</title>
        <authorList>
            <person name="Hull J.J."/>
            <person name="Chaney K."/>
            <person name="Geib S.M."/>
            <person name="Fabrick J.A."/>
            <person name="Brent C.S."/>
            <person name="Walsh D."/>
            <person name="Lavine L.C."/>
        </authorList>
    </citation>
    <scope>NUCLEOTIDE SEQUENCE</scope>
</reference>
<dbReference type="GO" id="GO:0042555">
    <property type="term" value="C:MCM complex"/>
    <property type="evidence" value="ECO:0007669"/>
    <property type="project" value="TreeGrafter"/>
</dbReference>
<evidence type="ECO:0000313" key="4">
    <source>
        <dbReference type="EMBL" id="JAG05339.1"/>
    </source>
</evidence>
<organism evidence="4">
    <name type="scientific">Lygus hesperus</name>
    <name type="common">Western plant bug</name>
    <dbReference type="NCBI Taxonomy" id="30085"/>
    <lineage>
        <taxon>Eukaryota</taxon>
        <taxon>Metazoa</taxon>
        <taxon>Ecdysozoa</taxon>
        <taxon>Arthropoda</taxon>
        <taxon>Hexapoda</taxon>
        <taxon>Insecta</taxon>
        <taxon>Pterygota</taxon>
        <taxon>Neoptera</taxon>
        <taxon>Paraneoptera</taxon>
        <taxon>Hemiptera</taxon>
        <taxon>Heteroptera</taxon>
        <taxon>Panheteroptera</taxon>
        <taxon>Cimicomorpha</taxon>
        <taxon>Miridae</taxon>
        <taxon>Mirini</taxon>
        <taxon>Lygus</taxon>
    </lineage>
</organism>
<dbReference type="PANTHER" id="PTHR11630">
    <property type="entry name" value="DNA REPLICATION LICENSING FACTOR MCM FAMILY MEMBER"/>
    <property type="match status" value="1"/>
</dbReference>
<dbReference type="GO" id="GO:0043138">
    <property type="term" value="F:3'-5' DNA helicase activity"/>
    <property type="evidence" value="ECO:0007669"/>
    <property type="project" value="TreeGrafter"/>
</dbReference>
<dbReference type="GO" id="GO:0003697">
    <property type="term" value="F:single-stranded DNA binding"/>
    <property type="evidence" value="ECO:0007669"/>
    <property type="project" value="TreeGrafter"/>
</dbReference>
<dbReference type="EMBL" id="GBHO01038265">
    <property type="protein sequence ID" value="JAG05339.1"/>
    <property type="molecule type" value="Transcribed_RNA"/>
</dbReference>
<dbReference type="Gene3D" id="3.40.50.300">
    <property type="entry name" value="P-loop containing nucleotide triphosphate hydrolases"/>
    <property type="match status" value="1"/>
</dbReference>
<dbReference type="AlphaFoldDB" id="A0A0A9WC22"/>
<evidence type="ECO:0000256" key="2">
    <source>
        <dbReference type="ARBA" id="ARBA00022840"/>
    </source>
</evidence>
<dbReference type="GO" id="GO:0005634">
    <property type="term" value="C:nucleus"/>
    <property type="evidence" value="ECO:0007669"/>
    <property type="project" value="TreeGrafter"/>
</dbReference>
<evidence type="ECO:0000259" key="3">
    <source>
        <dbReference type="PROSITE" id="PS50051"/>
    </source>
</evidence>
<dbReference type="PROSITE" id="PS50051">
    <property type="entry name" value="MCM_2"/>
    <property type="match status" value="1"/>
</dbReference>
<keyword evidence="1" id="KW-0547">Nucleotide-binding</keyword>
<dbReference type="InterPro" id="IPR027417">
    <property type="entry name" value="P-loop_NTPase"/>
</dbReference>
<evidence type="ECO:0000256" key="1">
    <source>
        <dbReference type="ARBA" id="ARBA00022741"/>
    </source>
</evidence>
<keyword evidence="2" id="KW-0067">ATP-binding</keyword>
<dbReference type="InterPro" id="IPR001208">
    <property type="entry name" value="MCM_dom"/>
</dbReference>
<gene>
    <name evidence="4" type="primary">Mcm5</name>
    <name evidence="4" type="ORF">CM83_16518</name>
</gene>
<dbReference type="GO" id="GO:0017116">
    <property type="term" value="F:single-stranded DNA helicase activity"/>
    <property type="evidence" value="ECO:0007669"/>
    <property type="project" value="TreeGrafter"/>
</dbReference>
<protein>
    <submittedName>
        <fullName evidence="4">DNA replication licensing factor Mcm5</fullName>
    </submittedName>
</protein>
<sequence>MFKAFAKQGGVYEQLAQSIDPAIFGLVDQKRAITCLLFSGTRKRQGSNYLRGDMNVLFIGDPSTAKSQLLKFTEKVAPIGIYTSGKGSSAAGLTAAVISNGNGEFVL</sequence>
<dbReference type="GO" id="GO:0000727">
    <property type="term" value="P:double-strand break repair via break-induced replication"/>
    <property type="evidence" value="ECO:0007669"/>
    <property type="project" value="TreeGrafter"/>
</dbReference>